<name>A0A0C9ZKQ7_9AGAM</name>
<evidence type="ECO:0000256" key="4">
    <source>
        <dbReference type="ARBA" id="ARBA00023136"/>
    </source>
</evidence>
<organism evidence="6 7">
    <name type="scientific">Suillus luteus UH-Slu-Lm8-n1</name>
    <dbReference type="NCBI Taxonomy" id="930992"/>
    <lineage>
        <taxon>Eukaryota</taxon>
        <taxon>Fungi</taxon>
        <taxon>Dikarya</taxon>
        <taxon>Basidiomycota</taxon>
        <taxon>Agaricomycotina</taxon>
        <taxon>Agaricomycetes</taxon>
        <taxon>Agaricomycetidae</taxon>
        <taxon>Boletales</taxon>
        <taxon>Suillineae</taxon>
        <taxon>Suillaceae</taxon>
        <taxon>Suillus</taxon>
    </lineage>
</organism>
<evidence type="ECO:0000256" key="1">
    <source>
        <dbReference type="ARBA" id="ARBA00004141"/>
    </source>
</evidence>
<evidence type="ECO:0000256" key="3">
    <source>
        <dbReference type="ARBA" id="ARBA00022989"/>
    </source>
</evidence>
<feature type="transmembrane region" description="Helical" evidence="5">
    <location>
        <begin position="170"/>
        <end position="195"/>
    </location>
</feature>
<reference evidence="6 7" key="1">
    <citation type="submission" date="2014-04" db="EMBL/GenBank/DDBJ databases">
        <authorList>
            <consortium name="DOE Joint Genome Institute"/>
            <person name="Kuo A."/>
            <person name="Ruytinx J."/>
            <person name="Rineau F."/>
            <person name="Colpaert J."/>
            <person name="Kohler A."/>
            <person name="Nagy L.G."/>
            <person name="Floudas D."/>
            <person name="Copeland A."/>
            <person name="Barry K.W."/>
            <person name="Cichocki N."/>
            <person name="Veneault-Fourrey C."/>
            <person name="LaButti K."/>
            <person name="Lindquist E.A."/>
            <person name="Lipzen A."/>
            <person name="Lundell T."/>
            <person name="Morin E."/>
            <person name="Murat C."/>
            <person name="Sun H."/>
            <person name="Tunlid A."/>
            <person name="Henrissat B."/>
            <person name="Grigoriev I.V."/>
            <person name="Hibbett D.S."/>
            <person name="Martin F."/>
            <person name="Nordberg H.P."/>
            <person name="Cantor M.N."/>
            <person name="Hua S.X."/>
        </authorList>
    </citation>
    <scope>NUCLEOTIDE SEQUENCE [LARGE SCALE GENOMIC DNA]</scope>
    <source>
        <strain evidence="6 7">UH-Slu-Lm8-n1</strain>
    </source>
</reference>
<comment type="subcellular location">
    <subcellularLocation>
        <location evidence="5">Endoplasmic reticulum membrane</location>
        <topology evidence="5">Multi-pass membrane protein</topology>
    </subcellularLocation>
    <subcellularLocation>
        <location evidence="1">Membrane</location>
        <topology evidence="1">Multi-pass membrane protein</topology>
    </subcellularLocation>
</comment>
<comment type="similarity">
    <text evidence="5">Belongs to the class VI-like SAM-binding methyltransferase superfamily. Isoprenylcysteine carboxyl methyltransferase family.</text>
</comment>
<dbReference type="OrthoDB" id="422086at2759"/>
<dbReference type="EMBL" id="KN835414">
    <property type="protein sequence ID" value="KIK38045.1"/>
    <property type="molecule type" value="Genomic_DNA"/>
</dbReference>
<sequence length="228" mass="25841">MIMESLIKVPLILSSAIALHVSFTTDNVPSSKEVIRQTLNEWIFTRLVKYGFPTIKLFYWAVSFAEVAMIAYHLTYPNSVSVIRDTPITLAFVFGTSLAVMGGLIRWWCYRTLGRFFTFQLSVREGQHIVTTGPYSVIRHPAYTAGMVEIIGILILHGSTNSWLRHSGVLGIPGMPVIVVAWLAEIALLMISVVFRVSQEDQLLRSAFRGEWERWAMAVRYRLIPGIY</sequence>
<dbReference type="PANTHER" id="PTHR43847:SF1">
    <property type="entry name" value="BLL3993 PROTEIN"/>
    <property type="match status" value="1"/>
</dbReference>
<dbReference type="EC" id="2.1.1.100" evidence="5"/>
<dbReference type="STRING" id="930992.A0A0C9ZKQ7"/>
<proteinExistence type="inferred from homology"/>
<protein>
    <recommendedName>
        <fullName evidence="5">Protein-S-isoprenylcysteine O-methyltransferase</fullName>
        <ecNumber evidence="5">2.1.1.100</ecNumber>
    </recommendedName>
</protein>
<keyword evidence="5" id="KW-0256">Endoplasmic reticulum</keyword>
<evidence type="ECO:0000256" key="5">
    <source>
        <dbReference type="RuleBase" id="RU362022"/>
    </source>
</evidence>
<dbReference type="GO" id="GO:0005789">
    <property type="term" value="C:endoplasmic reticulum membrane"/>
    <property type="evidence" value="ECO:0007669"/>
    <property type="project" value="UniProtKB-SubCell"/>
</dbReference>
<keyword evidence="5" id="KW-0949">S-adenosyl-L-methionine</keyword>
<keyword evidence="7" id="KW-1185">Reference proteome</keyword>
<dbReference type="InterPro" id="IPR052527">
    <property type="entry name" value="Metal_cation-efflux_comp"/>
</dbReference>
<dbReference type="InterPro" id="IPR007269">
    <property type="entry name" value="ICMT_MeTrfase"/>
</dbReference>
<comment type="catalytic activity">
    <reaction evidence="5">
        <text>[protein]-C-terminal S-[(2E,6E)-farnesyl]-L-cysteine + S-adenosyl-L-methionine = [protein]-C-terminal S-[(2E,6E)-farnesyl]-L-cysteine methyl ester + S-adenosyl-L-homocysteine</text>
        <dbReference type="Rhea" id="RHEA:21672"/>
        <dbReference type="Rhea" id="RHEA-COMP:12125"/>
        <dbReference type="Rhea" id="RHEA-COMP:12126"/>
        <dbReference type="ChEBI" id="CHEBI:57856"/>
        <dbReference type="ChEBI" id="CHEBI:59789"/>
        <dbReference type="ChEBI" id="CHEBI:90510"/>
        <dbReference type="ChEBI" id="CHEBI:90511"/>
        <dbReference type="EC" id="2.1.1.100"/>
    </reaction>
</comment>
<dbReference type="AlphaFoldDB" id="A0A0C9ZKQ7"/>
<dbReference type="Gene3D" id="1.20.120.1630">
    <property type="match status" value="1"/>
</dbReference>
<accession>A0A0C9ZKQ7</accession>
<evidence type="ECO:0000313" key="7">
    <source>
        <dbReference type="Proteomes" id="UP000054485"/>
    </source>
</evidence>
<evidence type="ECO:0000313" key="6">
    <source>
        <dbReference type="EMBL" id="KIK38045.1"/>
    </source>
</evidence>
<comment type="caution">
    <text evidence="5">Lacks conserved residue(s) required for the propagation of feature annotation.</text>
</comment>
<keyword evidence="2 5" id="KW-0812">Transmembrane</keyword>
<evidence type="ECO:0000256" key="2">
    <source>
        <dbReference type="ARBA" id="ARBA00022692"/>
    </source>
</evidence>
<feature type="transmembrane region" description="Helical" evidence="5">
    <location>
        <begin position="57"/>
        <end position="76"/>
    </location>
</feature>
<keyword evidence="3 5" id="KW-1133">Transmembrane helix</keyword>
<keyword evidence="4 5" id="KW-0472">Membrane</keyword>
<keyword evidence="5" id="KW-0489">Methyltransferase</keyword>
<reference evidence="7" key="2">
    <citation type="submission" date="2015-01" db="EMBL/GenBank/DDBJ databases">
        <title>Evolutionary Origins and Diversification of the Mycorrhizal Mutualists.</title>
        <authorList>
            <consortium name="DOE Joint Genome Institute"/>
            <consortium name="Mycorrhizal Genomics Consortium"/>
            <person name="Kohler A."/>
            <person name="Kuo A."/>
            <person name="Nagy L.G."/>
            <person name="Floudas D."/>
            <person name="Copeland A."/>
            <person name="Barry K.W."/>
            <person name="Cichocki N."/>
            <person name="Veneault-Fourrey C."/>
            <person name="LaButti K."/>
            <person name="Lindquist E.A."/>
            <person name="Lipzen A."/>
            <person name="Lundell T."/>
            <person name="Morin E."/>
            <person name="Murat C."/>
            <person name="Riley R."/>
            <person name="Ohm R."/>
            <person name="Sun H."/>
            <person name="Tunlid A."/>
            <person name="Henrissat B."/>
            <person name="Grigoriev I.V."/>
            <person name="Hibbett D.S."/>
            <person name="Martin F."/>
        </authorList>
    </citation>
    <scope>NUCLEOTIDE SEQUENCE [LARGE SCALE GENOMIC DNA]</scope>
    <source>
        <strain evidence="7">UH-Slu-Lm8-n1</strain>
    </source>
</reference>
<dbReference type="InParanoid" id="A0A0C9ZKQ7"/>
<dbReference type="Proteomes" id="UP000054485">
    <property type="component" value="Unassembled WGS sequence"/>
</dbReference>
<dbReference type="GO" id="GO:0004671">
    <property type="term" value="F:protein C-terminal S-isoprenylcysteine carboxyl O-methyltransferase activity"/>
    <property type="evidence" value="ECO:0007669"/>
    <property type="project" value="UniProtKB-EC"/>
</dbReference>
<dbReference type="GO" id="GO:0032259">
    <property type="term" value="P:methylation"/>
    <property type="evidence" value="ECO:0007669"/>
    <property type="project" value="UniProtKB-KW"/>
</dbReference>
<dbReference type="HOGENOM" id="CLU_065200_6_0_1"/>
<keyword evidence="5" id="KW-0808">Transferase</keyword>
<feature type="transmembrane region" description="Helical" evidence="5">
    <location>
        <begin position="88"/>
        <end position="108"/>
    </location>
</feature>
<dbReference type="Pfam" id="PF04140">
    <property type="entry name" value="ICMT"/>
    <property type="match status" value="1"/>
</dbReference>
<gene>
    <name evidence="6" type="ORF">CY34DRAFT_15294</name>
</gene>
<dbReference type="PANTHER" id="PTHR43847">
    <property type="entry name" value="BLL3993 PROTEIN"/>
    <property type="match status" value="1"/>
</dbReference>